<sequence>MCPIKAWKGRFTVCKEKYIEKSFLVIIVLKKKDIAYCVGINMIKAPGNEWYFSHRVIIAPNLV</sequence>
<protein>
    <submittedName>
        <fullName evidence="1">Uncharacterized protein</fullName>
    </submittedName>
</protein>
<evidence type="ECO:0000313" key="2">
    <source>
        <dbReference type="Proteomes" id="UP000177720"/>
    </source>
</evidence>
<reference evidence="1 2" key="1">
    <citation type="journal article" date="2016" name="Nat. Commun.">
        <title>Thousands of microbial genomes shed light on interconnected biogeochemical processes in an aquifer system.</title>
        <authorList>
            <person name="Anantharaman K."/>
            <person name="Brown C.T."/>
            <person name="Hug L.A."/>
            <person name="Sharon I."/>
            <person name="Castelle C.J."/>
            <person name="Probst A.J."/>
            <person name="Thomas B.C."/>
            <person name="Singh A."/>
            <person name="Wilkins M.J."/>
            <person name="Karaoz U."/>
            <person name="Brodie E.L."/>
            <person name="Williams K.H."/>
            <person name="Hubbard S.S."/>
            <person name="Banfield J.F."/>
        </authorList>
    </citation>
    <scope>NUCLEOTIDE SEQUENCE [LARGE SCALE GENOMIC DNA]</scope>
</reference>
<evidence type="ECO:0000313" key="1">
    <source>
        <dbReference type="EMBL" id="OGF94184.1"/>
    </source>
</evidence>
<comment type="caution">
    <text evidence="1">The sequence shown here is derived from an EMBL/GenBank/DDBJ whole genome shotgun (WGS) entry which is preliminary data.</text>
</comment>
<proteinExistence type="predicted"/>
<dbReference type="AlphaFoldDB" id="A0A1F5Y1X1"/>
<organism evidence="1 2">
    <name type="scientific">Candidatus Giovannonibacteria bacterium RIFCSPLOWO2_12_43_8</name>
    <dbReference type="NCBI Taxonomy" id="1798361"/>
    <lineage>
        <taxon>Bacteria</taxon>
        <taxon>Candidatus Giovannoniibacteriota</taxon>
    </lineage>
</organism>
<gene>
    <name evidence="1" type="ORF">A2Y47_00860</name>
</gene>
<dbReference type="EMBL" id="MFIN01000050">
    <property type="protein sequence ID" value="OGF94184.1"/>
    <property type="molecule type" value="Genomic_DNA"/>
</dbReference>
<accession>A0A1F5Y1X1</accession>
<dbReference type="Proteomes" id="UP000177720">
    <property type="component" value="Unassembled WGS sequence"/>
</dbReference>
<name>A0A1F5Y1X1_9BACT</name>